<accession>A0A1V6C9Q3</accession>
<protein>
    <submittedName>
        <fullName evidence="2">tRNA threonylcarbamoyladenosine biosynthesis protein TsaB</fullName>
    </submittedName>
</protein>
<comment type="caution">
    <text evidence="2">The sequence shown here is derived from an EMBL/GenBank/DDBJ whole genome shotgun (WGS) entry which is preliminary data.</text>
</comment>
<dbReference type="EMBL" id="MWDQ01000073">
    <property type="protein sequence ID" value="OQB73617.1"/>
    <property type="molecule type" value="Genomic_DNA"/>
</dbReference>
<proteinExistence type="predicted"/>
<dbReference type="NCBIfam" id="TIGR03725">
    <property type="entry name" value="T6A_YeaZ"/>
    <property type="match status" value="1"/>
</dbReference>
<evidence type="ECO:0000259" key="1">
    <source>
        <dbReference type="Pfam" id="PF00814"/>
    </source>
</evidence>
<evidence type="ECO:0000313" key="2">
    <source>
        <dbReference type="EMBL" id="OQB73617.1"/>
    </source>
</evidence>
<dbReference type="SUPFAM" id="SSF53067">
    <property type="entry name" value="Actin-like ATPase domain"/>
    <property type="match status" value="1"/>
</dbReference>
<gene>
    <name evidence="2" type="primary">tsaB</name>
    <name evidence="2" type="ORF">BWX89_00874</name>
</gene>
<dbReference type="Pfam" id="PF00814">
    <property type="entry name" value="TsaD"/>
    <property type="match status" value="1"/>
</dbReference>
<dbReference type="AlphaFoldDB" id="A0A1V6C9Q3"/>
<reference evidence="2" key="1">
    <citation type="submission" date="2017-02" db="EMBL/GenBank/DDBJ databases">
        <title>Delving into the versatile metabolic prowess of the omnipresent phylum Bacteroidetes.</title>
        <authorList>
            <person name="Nobu M.K."/>
            <person name="Mei R."/>
            <person name="Narihiro T."/>
            <person name="Kuroda K."/>
            <person name="Liu W.-T."/>
        </authorList>
    </citation>
    <scope>NUCLEOTIDE SEQUENCE</scope>
    <source>
        <strain evidence="2">ADurb.Bin131</strain>
    </source>
</reference>
<dbReference type="Gene3D" id="3.30.420.40">
    <property type="match status" value="1"/>
</dbReference>
<feature type="domain" description="Gcp-like" evidence="1">
    <location>
        <begin position="36"/>
        <end position="103"/>
    </location>
</feature>
<sequence>MYLLSIECTTRQTGIAILKDKQILGKKIWMSKDAGREILPAIDKLIKKVHVLPGDFDYFIISSGPGSWTGIRLGLALAYGLATANERKVFGISSIDAIAYSIAGKGPVGVFLPSIGKSVHCGFFEEPEQLSKQHGFFSTCCVDNITLMLKNAKIVAGPDEKILSLFKDSGKILVNIFPNPVLNAILALERIKNSVSPLNQPYYEK</sequence>
<dbReference type="InterPro" id="IPR022496">
    <property type="entry name" value="T6A_TsaB"/>
</dbReference>
<dbReference type="GO" id="GO:0002949">
    <property type="term" value="P:tRNA threonylcarbamoyladenosine modification"/>
    <property type="evidence" value="ECO:0007669"/>
    <property type="project" value="InterPro"/>
</dbReference>
<dbReference type="Proteomes" id="UP000485562">
    <property type="component" value="Unassembled WGS sequence"/>
</dbReference>
<dbReference type="InterPro" id="IPR000905">
    <property type="entry name" value="Gcp-like_dom"/>
</dbReference>
<organism evidence="2">
    <name type="scientific">candidate division TA06 bacterium ADurb.Bin131</name>
    <dbReference type="NCBI Taxonomy" id="1852827"/>
    <lineage>
        <taxon>Bacteria</taxon>
        <taxon>Bacteria division TA06</taxon>
    </lineage>
</organism>
<name>A0A1V6C9Q3_UNCT6</name>
<dbReference type="InterPro" id="IPR043129">
    <property type="entry name" value="ATPase_NBD"/>
</dbReference>